<dbReference type="InterPro" id="IPR052025">
    <property type="entry name" value="Xyloglucanase_GH74"/>
</dbReference>
<protein>
    <recommendedName>
        <fullName evidence="3">Exo-alpha-sialidase</fullName>
    </recommendedName>
</protein>
<evidence type="ECO:0008006" key="3">
    <source>
        <dbReference type="Google" id="ProtNLM"/>
    </source>
</evidence>
<sequence length="363" mass="39133">MNQPLLVGTRKGLFILEAGTAGDWTIRHHAFPGVPVTITTHDPRDGTLYAGLNHGHFGVKLHRSDDGGANWTELPAPAFPAGFPPDAADKPAPSVSLLWSLEPGAEPDELWAGTIPGALFHSTDRGASWLLVESLWREDSRQLWFGGGYDAPGIHSILPDPRDRRHLVLGVSCGGVWLSPDAGAHWELGGAGLVASYMPEARQEDTAVQDPHRIVRCDAAPDRLWMQHHCGIFRSDDGGRNWVRLDGLPVPDFGFAVAVHPDDPDIAWFVPAESDESRIPSDGQFCVTRTRDGGRSFERLGDGLPAPPAFDLVYRHGLAVAPDGRTLAMGSTTGGLWTSADGGERWQLANARLPPIASVQFAA</sequence>
<dbReference type="EMBL" id="BMJQ01000003">
    <property type="protein sequence ID" value="GGF08821.1"/>
    <property type="molecule type" value="Genomic_DNA"/>
</dbReference>
<dbReference type="PANTHER" id="PTHR43739">
    <property type="entry name" value="XYLOGLUCANASE (EUROFUNG)"/>
    <property type="match status" value="1"/>
</dbReference>
<keyword evidence="2" id="KW-1185">Reference proteome</keyword>
<dbReference type="PANTHER" id="PTHR43739:SF5">
    <property type="entry name" value="EXO-ALPHA-SIALIDASE"/>
    <property type="match status" value="1"/>
</dbReference>
<evidence type="ECO:0000313" key="2">
    <source>
        <dbReference type="Proteomes" id="UP000646365"/>
    </source>
</evidence>
<dbReference type="Proteomes" id="UP000646365">
    <property type="component" value="Unassembled WGS sequence"/>
</dbReference>
<dbReference type="GO" id="GO:0010411">
    <property type="term" value="P:xyloglucan metabolic process"/>
    <property type="evidence" value="ECO:0007669"/>
    <property type="project" value="TreeGrafter"/>
</dbReference>
<reference evidence="1" key="2">
    <citation type="submission" date="2020-09" db="EMBL/GenBank/DDBJ databases">
        <authorList>
            <person name="Sun Q."/>
            <person name="Zhou Y."/>
        </authorList>
    </citation>
    <scope>NUCLEOTIDE SEQUENCE</scope>
    <source>
        <strain evidence="1">CGMCC 1.15725</strain>
    </source>
</reference>
<dbReference type="RefSeq" id="WP_189043770.1">
    <property type="nucleotide sequence ID" value="NZ_BMJQ01000003.1"/>
</dbReference>
<gene>
    <name evidence="1" type="ORF">GCM10011611_12870</name>
</gene>
<name>A0A8J2YRI3_9PROT</name>
<dbReference type="AlphaFoldDB" id="A0A8J2YRI3"/>
<accession>A0A8J2YRI3</accession>
<evidence type="ECO:0000313" key="1">
    <source>
        <dbReference type="EMBL" id="GGF08821.1"/>
    </source>
</evidence>
<dbReference type="CDD" id="cd15482">
    <property type="entry name" value="Sialidase_non-viral"/>
    <property type="match status" value="1"/>
</dbReference>
<dbReference type="InterPro" id="IPR015943">
    <property type="entry name" value="WD40/YVTN_repeat-like_dom_sf"/>
</dbReference>
<comment type="caution">
    <text evidence="1">The sequence shown here is derived from an EMBL/GenBank/DDBJ whole genome shotgun (WGS) entry which is preliminary data.</text>
</comment>
<dbReference type="Gene3D" id="2.130.10.10">
    <property type="entry name" value="YVTN repeat-like/Quinoprotein amine dehydrogenase"/>
    <property type="match status" value="1"/>
</dbReference>
<organism evidence="1 2">
    <name type="scientific">Aliidongia dinghuensis</name>
    <dbReference type="NCBI Taxonomy" id="1867774"/>
    <lineage>
        <taxon>Bacteria</taxon>
        <taxon>Pseudomonadati</taxon>
        <taxon>Pseudomonadota</taxon>
        <taxon>Alphaproteobacteria</taxon>
        <taxon>Rhodospirillales</taxon>
        <taxon>Dongiaceae</taxon>
        <taxon>Aliidongia</taxon>
    </lineage>
</organism>
<dbReference type="SUPFAM" id="SSF110296">
    <property type="entry name" value="Oligoxyloglucan reducing end-specific cellobiohydrolase"/>
    <property type="match status" value="1"/>
</dbReference>
<reference evidence="1" key="1">
    <citation type="journal article" date="2014" name="Int. J. Syst. Evol. Microbiol.">
        <title>Complete genome sequence of Corynebacterium casei LMG S-19264T (=DSM 44701T), isolated from a smear-ripened cheese.</title>
        <authorList>
            <consortium name="US DOE Joint Genome Institute (JGI-PGF)"/>
            <person name="Walter F."/>
            <person name="Albersmeier A."/>
            <person name="Kalinowski J."/>
            <person name="Ruckert C."/>
        </authorList>
    </citation>
    <scope>NUCLEOTIDE SEQUENCE</scope>
    <source>
        <strain evidence="1">CGMCC 1.15725</strain>
    </source>
</reference>
<proteinExistence type="predicted"/>